<evidence type="ECO:0000313" key="3">
    <source>
        <dbReference type="Proteomes" id="UP000798808"/>
    </source>
</evidence>
<dbReference type="RefSeq" id="WP_155172550.1">
    <property type="nucleotide sequence ID" value="NZ_BAAAFL010000012.1"/>
</dbReference>
<evidence type="ECO:0000256" key="1">
    <source>
        <dbReference type="SAM" id="SignalP"/>
    </source>
</evidence>
<proteinExistence type="predicted"/>
<feature type="chain" id="PRO_5046678061" evidence="1">
    <location>
        <begin position="25"/>
        <end position="686"/>
    </location>
</feature>
<name>A0ABW9RP48_9BACT</name>
<dbReference type="NCBIfam" id="TIGR04183">
    <property type="entry name" value="Por_Secre_tail"/>
    <property type="match status" value="1"/>
</dbReference>
<reference evidence="2 3" key="1">
    <citation type="submission" date="2019-02" db="EMBL/GenBank/DDBJ databases">
        <authorList>
            <person name="Goldberg S.R."/>
            <person name="Haltli B.A."/>
            <person name="Correa H."/>
            <person name="Russell K.G."/>
        </authorList>
    </citation>
    <scope>NUCLEOTIDE SEQUENCE [LARGE SCALE GENOMIC DNA]</scope>
    <source>
        <strain evidence="2 3">JCM 16186</strain>
    </source>
</reference>
<keyword evidence="1" id="KW-0732">Signal</keyword>
<comment type="caution">
    <text evidence="2">The sequence shown here is derived from an EMBL/GenBank/DDBJ whole genome shotgun (WGS) entry which is preliminary data.</text>
</comment>
<dbReference type="EMBL" id="SMLW01000551">
    <property type="protein sequence ID" value="MTI25913.1"/>
    <property type="molecule type" value="Genomic_DNA"/>
</dbReference>
<dbReference type="Proteomes" id="UP000798808">
    <property type="component" value="Unassembled WGS sequence"/>
</dbReference>
<sequence>MKTIVKAIIFLSIFQLAVHSQLYACWPTGDVTWTGNTDSDWNKASNYSGNWGALPDNRDRVIINPSNYSNAPVISNNPSFSPASIYLNNGATLTVNRSVTSAYFEIGSGTNTVTIQSSRKLTVNEDFLLSSNNGRIIVEGGGNVEVSNDLIFENNGTRLTNNSSGNFEVKGDVELAAITSRLENNGNISITGDLKTGGALATANRIENNASGILTIGGDINFNGAANTVDNYGIVNQSGNFTGIDLLCDFDNHDGGTWNWLYTGGWPDPNMSSVLTPNGTVVYAGAGNQPVLPVAYNNLVISGSGTKQLQANTAVIGTMTLSNGKLALNDADLIIGSSATISNASSSRYIITNGTGKLIQNGIGAGGRTGNVLFPIGTSASSYTPLIINNSGTADNYSVRLGSVVYDGGYSGTAQTSDVVNKTWYIDEEVIGGSDVALTFQWNDADQLSGFSPTDVKVIHYDGAQWETMASGAATGSGTYTMTATNISSFSPFGIEGGAGTLPVELLYFKGDMTGDVAVLEWATASELNNDYFTVERTTDLENFDIVTTIKGKGTTEERNDYKYHDNKPLSGTVYYRLKQTDFDGTFTYSDIIKISNNSVSETAELNMYPVPNQGDQLTIRITGLTTEKETPVVVYNTQGQIVHQQQVVIENSSEVVLAFQEKLPVGVYTLRVNTAQPLTKQFSVR</sequence>
<keyword evidence="3" id="KW-1185">Reference proteome</keyword>
<dbReference type="InterPro" id="IPR026444">
    <property type="entry name" value="Secre_tail"/>
</dbReference>
<organism evidence="2 3">
    <name type="scientific">Fulvivirga kasyanovii</name>
    <dbReference type="NCBI Taxonomy" id="396812"/>
    <lineage>
        <taxon>Bacteria</taxon>
        <taxon>Pseudomonadati</taxon>
        <taxon>Bacteroidota</taxon>
        <taxon>Cytophagia</taxon>
        <taxon>Cytophagales</taxon>
        <taxon>Fulvivirgaceae</taxon>
        <taxon>Fulvivirga</taxon>
    </lineage>
</organism>
<evidence type="ECO:0000313" key="2">
    <source>
        <dbReference type="EMBL" id="MTI25913.1"/>
    </source>
</evidence>
<gene>
    <name evidence="2" type="ORF">E1163_13235</name>
</gene>
<feature type="signal peptide" evidence="1">
    <location>
        <begin position="1"/>
        <end position="24"/>
    </location>
</feature>
<accession>A0ABW9RP48</accession>
<protein>
    <submittedName>
        <fullName evidence="2">T9SS type A sorting domain-containing protein</fullName>
    </submittedName>
</protein>